<dbReference type="PANTHER" id="PTHR42813:SF2">
    <property type="entry name" value="DEHYDROGENASE, ZINC-CONTAINING, PUTATIVE (AFU_ORTHOLOGUE AFUA_2G02810)-RELATED"/>
    <property type="match status" value="1"/>
</dbReference>
<organism evidence="4 5">
    <name type="scientific">Lactobacillus kalixensis DSM 16043</name>
    <dbReference type="NCBI Taxonomy" id="1423763"/>
    <lineage>
        <taxon>Bacteria</taxon>
        <taxon>Bacillati</taxon>
        <taxon>Bacillota</taxon>
        <taxon>Bacilli</taxon>
        <taxon>Lactobacillales</taxon>
        <taxon>Lactobacillaceae</taxon>
        <taxon>Lactobacillus</taxon>
    </lineage>
</organism>
<keyword evidence="5" id="KW-1185">Reference proteome</keyword>
<dbReference type="Proteomes" id="UP000051036">
    <property type="component" value="Unassembled WGS sequence"/>
</dbReference>
<dbReference type="GO" id="GO:0046872">
    <property type="term" value="F:metal ion binding"/>
    <property type="evidence" value="ECO:0007669"/>
    <property type="project" value="UniProtKB-KW"/>
</dbReference>
<comment type="caution">
    <text evidence="4">The sequence shown here is derived from an EMBL/GenBank/DDBJ whole genome shotgun (WGS) entry which is preliminary data.</text>
</comment>
<keyword evidence="3" id="KW-0862">Zinc</keyword>
<comment type="cofactor">
    <cofactor evidence="1">
        <name>Zn(2+)</name>
        <dbReference type="ChEBI" id="CHEBI:29105"/>
    </cofactor>
</comment>
<keyword evidence="2" id="KW-0479">Metal-binding</keyword>
<dbReference type="Gene3D" id="3.40.50.720">
    <property type="entry name" value="NAD(P)-binding Rossmann-like Domain"/>
    <property type="match status" value="1"/>
</dbReference>
<gene>
    <name evidence="4" type="ORF">FC46_GL001078</name>
</gene>
<dbReference type="SUPFAM" id="SSF51735">
    <property type="entry name" value="NAD(P)-binding Rossmann-fold domains"/>
    <property type="match status" value="1"/>
</dbReference>
<dbReference type="PATRIC" id="fig|1423763.3.peg.1094"/>
<reference evidence="4 5" key="1">
    <citation type="journal article" date="2015" name="Genome Announc.">
        <title>Expanding the biotechnology potential of lactobacilli through comparative genomics of 213 strains and associated genera.</title>
        <authorList>
            <person name="Sun Z."/>
            <person name="Harris H.M."/>
            <person name="McCann A."/>
            <person name="Guo C."/>
            <person name="Argimon S."/>
            <person name="Zhang W."/>
            <person name="Yang X."/>
            <person name="Jeffery I.B."/>
            <person name="Cooney J.C."/>
            <person name="Kagawa T.F."/>
            <person name="Liu W."/>
            <person name="Song Y."/>
            <person name="Salvetti E."/>
            <person name="Wrobel A."/>
            <person name="Rasinkangas P."/>
            <person name="Parkhill J."/>
            <person name="Rea M.C."/>
            <person name="O'Sullivan O."/>
            <person name="Ritari J."/>
            <person name="Douillard F.P."/>
            <person name="Paul Ross R."/>
            <person name="Yang R."/>
            <person name="Briner A.E."/>
            <person name="Felis G.E."/>
            <person name="de Vos W.M."/>
            <person name="Barrangou R."/>
            <person name="Klaenhammer T.R."/>
            <person name="Caufield P.W."/>
            <person name="Cui Y."/>
            <person name="Zhang H."/>
            <person name="O'Toole P.W."/>
        </authorList>
    </citation>
    <scope>NUCLEOTIDE SEQUENCE [LARGE SCALE GENOMIC DNA]</scope>
    <source>
        <strain evidence="4 5">DSM 16043</strain>
    </source>
</reference>
<dbReference type="AlphaFoldDB" id="A0A0R1UD68"/>
<evidence type="ECO:0000313" key="4">
    <source>
        <dbReference type="EMBL" id="KRL91246.1"/>
    </source>
</evidence>
<evidence type="ECO:0000256" key="3">
    <source>
        <dbReference type="ARBA" id="ARBA00022833"/>
    </source>
</evidence>
<evidence type="ECO:0000313" key="5">
    <source>
        <dbReference type="Proteomes" id="UP000051036"/>
    </source>
</evidence>
<dbReference type="Gene3D" id="3.90.180.10">
    <property type="entry name" value="Medium-chain alcohol dehydrogenases, catalytic domain"/>
    <property type="match status" value="1"/>
</dbReference>
<accession>A0A0R1UD68</accession>
<dbReference type="PANTHER" id="PTHR42813">
    <property type="entry name" value="ZINC-TYPE ALCOHOL DEHYDROGENASE-LIKE"/>
    <property type="match status" value="1"/>
</dbReference>
<sequence length="115" mass="12267">MLNLGCDAVLECVGAESAIQQAGQLARAGAVIGRVGVPQTQPNTNTMFWKNVGLRGGIASATTHDKTLLLKAVLDGEIDPGKVFNKRFDLADIQKAYEAMDKREAIKSLVIVADK</sequence>
<evidence type="ECO:0000256" key="2">
    <source>
        <dbReference type="ARBA" id="ARBA00022723"/>
    </source>
</evidence>
<proteinExistence type="predicted"/>
<dbReference type="InterPro" id="IPR036291">
    <property type="entry name" value="NAD(P)-bd_dom_sf"/>
</dbReference>
<name>A0A0R1UD68_9LACO</name>
<dbReference type="EMBL" id="AZFM01000003">
    <property type="protein sequence ID" value="KRL91246.1"/>
    <property type="molecule type" value="Genomic_DNA"/>
</dbReference>
<dbReference type="STRING" id="1423763.FC46_GL001078"/>
<protein>
    <submittedName>
        <fullName evidence="4">Threonine dehydrogenase related Zn-dependent dehydrogenase</fullName>
    </submittedName>
</protein>
<evidence type="ECO:0000256" key="1">
    <source>
        <dbReference type="ARBA" id="ARBA00001947"/>
    </source>
</evidence>